<evidence type="ECO:0000313" key="3">
    <source>
        <dbReference type="Proteomes" id="UP000328092"/>
    </source>
</evidence>
<dbReference type="OrthoDB" id="9812349at2"/>
<proteinExistence type="predicted"/>
<keyword evidence="1" id="KW-1133">Transmembrane helix</keyword>
<evidence type="ECO:0000313" key="2">
    <source>
        <dbReference type="EMBL" id="VIO75375.1"/>
    </source>
</evidence>
<evidence type="ECO:0000256" key="1">
    <source>
        <dbReference type="SAM" id="Phobius"/>
    </source>
</evidence>
<dbReference type="Proteomes" id="UP000328092">
    <property type="component" value="Unassembled WGS sequence"/>
</dbReference>
<dbReference type="PANTHER" id="PTHR34980">
    <property type="entry name" value="INNER MEMBRANE PROTEIN-RELATED-RELATED"/>
    <property type="match status" value="1"/>
</dbReference>
<dbReference type="InterPro" id="IPR008523">
    <property type="entry name" value="DUF805"/>
</dbReference>
<dbReference type="AlphaFoldDB" id="A0A508TLZ1"/>
<dbReference type="PANTHER" id="PTHR34980:SF3">
    <property type="entry name" value="BLR8105 PROTEIN"/>
    <property type="match status" value="1"/>
</dbReference>
<dbReference type="EMBL" id="CAADFC020000023">
    <property type="protein sequence ID" value="VIO75375.1"/>
    <property type="molecule type" value="Genomic_DNA"/>
</dbReference>
<comment type="caution">
    <text evidence="2">The sequence shown here is derived from an EMBL/GenBank/DDBJ whole genome shotgun (WGS) entry which is preliminary data.</text>
</comment>
<feature type="transmembrane region" description="Helical" evidence="1">
    <location>
        <begin position="60"/>
        <end position="77"/>
    </location>
</feature>
<keyword evidence="1" id="KW-0472">Membrane</keyword>
<sequence>MLSTFTWYFLSPKGRISRQEFGLGLFGLILVDMLVVRIGLKFDSAPRYYDTRPPPGHDISVLHLLLIASLWPIVAILVKRLHDLNVSGWWALTILGVPHLASALHVKYWVLYLAIVATLGVLPGSRGDNRFGVDPLARAGI</sequence>
<dbReference type="GO" id="GO:0005886">
    <property type="term" value="C:plasma membrane"/>
    <property type="evidence" value="ECO:0007669"/>
    <property type="project" value="TreeGrafter"/>
</dbReference>
<gene>
    <name evidence="2" type="ORF">CI1B_58790</name>
</gene>
<feature type="transmembrane region" description="Helical" evidence="1">
    <location>
        <begin position="84"/>
        <end position="102"/>
    </location>
</feature>
<reference evidence="2" key="1">
    <citation type="submission" date="2019-02" db="EMBL/GenBank/DDBJ databases">
        <authorList>
            <person name="Pothier F.J."/>
        </authorList>
    </citation>
    <scope>NUCLEOTIDE SEQUENCE</scope>
    <source>
        <strain evidence="2">CI-1B</strain>
    </source>
</reference>
<protein>
    <recommendedName>
        <fullName evidence="4">DUF805 domain-containing protein</fullName>
    </recommendedName>
</protein>
<feature type="transmembrane region" description="Helical" evidence="1">
    <location>
        <begin position="108"/>
        <end position="125"/>
    </location>
</feature>
<keyword evidence="1" id="KW-0812">Transmembrane</keyword>
<name>A0A508TLZ1_9BRAD</name>
<dbReference type="RefSeq" id="WP_139862727.1">
    <property type="nucleotide sequence ID" value="NZ_CAADFC020000023.1"/>
</dbReference>
<feature type="transmembrane region" description="Helical" evidence="1">
    <location>
        <begin position="21"/>
        <end position="40"/>
    </location>
</feature>
<keyword evidence="3" id="KW-1185">Reference proteome</keyword>
<accession>A0A508TLZ1</accession>
<evidence type="ECO:0008006" key="4">
    <source>
        <dbReference type="Google" id="ProtNLM"/>
    </source>
</evidence>
<organism evidence="2 3">
    <name type="scientific">Bradyrhizobium ivorense</name>
    <dbReference type="NCBI Taxonomy" id="2511166"/>
    <lineage>
        <taxon>Bacteria</taxon>
        <taxon>Pseudomonadati</taxon>
        <taxon>Pseudomonadota</taxon>
        <taxon>Alphaproteobacteria</taxon>
        <taxon>Hyphomicrobiales</taxon>
        <taxon>Nitrobacteraceae</taxon>
        <taxon>Bradyrhizobium</taxon>
    </lineage>
</organism>
<dbReference type="Pfam" id="PF05656">
    <property type="entry name" value="DUF805"/>
    <property type="match status" value="1"/>
</dbReference>